<dbReference type="KEGG" id="rpb:RPB_4285"/>
<accession>Q2IS38</accession>
<evidence type="ECO:0000313" key="2">
    <source>
        <dbReference type="Proteomes" id="UP000008809"/>
    </source>
</evidence>
<gene>
    <name evidence="1" type="ordered locus">RPB_4285</name>
</gene>
<dbReference type="EMBL" id="CP000250">
    <property type="protein sequence ID" value="ABD08972.1"/>
    <property type="molecule type" value="Genomic_DNA"/>
</dbReference>
<sequence length="361" mass="40257">MPFQIIFIILRLRHRSDPMVQKRTGGAGFYISKDSSNLTFDNTMVSGFDVPVQIEDGAENITFNNLNISRSSPRKSFQALSTGYSGKEQFDPRREARKEDPFYGARLVVNEGAYKNLAEFDKLSESFLADNLCTPIAEIDPETGHLVHKLKVTKELPDRLCYAAYAVVNDLRNALDFAVCASCEVLNGRPAKKAYFPFAEGPKDLEGVFRRDTYSDIPVDLRPFLASLQTYPTGDTHEGGDDLLRAFAKIANPNKHQVPLRLGARNLDGVYTITNMNAIKAIDGFDPYWDRSKNEIVVAKTSPDGSCDYKFGAPFYISFADTGFLSEYPVSATLNEIMTKVDSIVLGLEAETARILQKRNT</sequence>
<evidence type="ECO:0000313" key="1">
    <source>
        <dbReference type="EMBL" id="ABD08972.1"/>
    </source>
</evidence>
<organism evidence="1 2">
    <name type="scientific">Rhodopseudomonas palustris (strain HaA2)</name>
    <dbReference type="NCBI Taxonomy" id="316058"/>
    <lineage>
        <taxon>Bacteria</taxon>
        <taxon>Pseudomonadati</taxon>
        <taxon>Pseudomonadota</taxon>
        <taxon>Alphaproteobacteria</taxon>
        <taxon>Hyphomicrobiales</taxon>
        <taxon>Nitrobacteraceae</taxon>
        <taxon>Rhodopseudomonas</taxon>
    </lineage>
</organism>
<keyword evidence="2" id="KW-1185">Reference proteome</keyword>
<dbReference type="AlphaFoldDB" id="Q2IS38"/>
<name>Q2IS38_RHOP2</name>
<dbReference type="HOGENOM" id="CLU_766992_0_0_5"/>
<dbReference type="eggNOG" id="ENOG5033K7R">
    <property type="taxonomic scope" value="Bacteria"/>
</dbReference>
<protein>
    <submittedName>
        <fullName evidence="1">Uncharacterized protein</fullName>
    </submittedName>
</protein>
<proteinExistence type="predicted"/>
<dbReference type="Proteomes" id="UP000008809">
    <property type="component" value="Chromosome"/>
</dbReference>
<reference evidence="1 2" key="1">
    <citation type="submission" date="2006-01" db="EMBL/GenBank/DDBJ databases">
        <title>Complete sequence of Rhodopseudomonas palustris HaA2.</title>
        <authorList>
            <consortium name="US DOE Joint Genome Institute"/>
            <person name="Copeland A."/>
            <person name="Lucas S."/>
            <person name="Lapidus A."/>
            <person name="Barry K."/>
            <person name="Detter J.C."/>
            <person name="Glavina T."/>
            <person name="Hammon N."/>
            <person name="Israni S."/>
            <person name="Pitluck S."/>
            <person name="Chain P."/>
            <person name="Malfatti S."/>
            <person name="Shin M."/>
            <person name="Vergez L."/>
            <person name="Schmutz J."/>
            <person name="Larimer F."/>
            <person name="Land M."/>
            <person name="Hauser L."/>
            <person name="Pelletier D.A."/>
            <person name="Kyrpides N."/>
            <person name="Anderson I."/>
            <person name="Oda Y."/>
            <person name="Harwood C.S."/>
            <person name="Richardson P."/>
        </authorList>
    </citation>
    <scope>NUCLEOTIDE SEQUENCE [LARGE SCALE GENOMIC DNA]</scope>
    <source>
        <strain evidence="1 2">HaA2</strain>
    </source>
</reference>